<dbReference type="Gene3D" id="1.10.510.10">
    <property type="entry name" value="Transferase(Phosphotransferase) domain 1"/>
    <property type="match status" value="1"/>
</dbReference>
<protein>
    <submittedName>
        <fullName evidence="5">Protein kinase-like domain protein</fullName>
    </submittedName>
</protein>
<dbReference type="InterPro" id="IPR008271">
    <property type="entry name" value="Ser/Thr_kinase_AS"/>
</dbReference>
<feature type="non-terminal residue" evidence="5">
    <location>
        <position position="1"/>
    </location>
</feature>
<dbReference type="InterPro" id="IPR008984">
    <property type="entry name" value="SMAD_FHA_dom_sf"/>
</dbReference>
<comment type="similarity">
    <text evidence="1">Belongs to the protein kinase superfamily. CAMK Ser/Thr protein kinase family. CHEK2 subfamily.</text>
</comment>
<dbReference type="AlphaFoldDB" id="A0A2S4KPN3"/>
<dbReference type="Pfam" id="PF00498">
    <property type="entry name" value="FHA"/>
    <property type="match status" value="1"/>
</dbReference>
<feature type="region of interest" description="Disordered" evidence="2">
    <location>
        <begin position="550"/>
        <end position="573"/>
    </location>
</feature>
<feature type="domain" description="Protein kinase" evidence="4">
    <location>
        <begin position="197"/>
        <end position="464"/>
    </location>
</feature>
<dbReference type="InterPro" id="IPR000719">
    <property type="entry name" value="Prot_kinase_dom"/>
</dbReference>
<accession>A0A2S4KPN3</accession>
<dbReference type="STRING" id="94208.A0A2S4KPN3"/>
<dbReference type="PROSITE" id="PS50011">
    <property type="entry name" value="PROTEIN_KINASE_DOM"/>
    <property type="match status" value="1"/>
</dbReference>
<dbReference type="Gene3D" id="2.60.200.20">
    <property type="match status" value="1"/>
</dbReference>
<evidence type="ECO:0000313" key="5">
    <source>
        <dbReference type="EMBL" id="POR32136.1"/>
    </source>
</evidence>
<comment type="caution">
    <text evidence="5">The sequence shown here is derived from an EMBL/GenBank/DDBJ whole genome shotgun (WGS) entry which is preliminary data.</text>
</comment>
<dbReference type="PROSITE" id="PS50006">
    <property type="entry name" value="FHA_DOMAIN"/>
    <property type="match status" value="1"/>
</dbReference>
<evidence type="ECO:0000256" key="1">
    <source>
        <dbReference type="ARBA" id="ARBA00005575"/>
    </source>
</evidence>
<dbReference type="EMBL" id="PKSG01000893">
    <property type="protein sequence ID" value="POR32136.1"/>
    <property type="molecule type" value="Genomic_DNA"/>
</dbReference>
<dbReference type="PANTHER" id="PTHR24347">
    <property type="entry name" value="SERINE/THREONINE-PROTEIN KINASE"/>
    <property type="match status" value="1"/>
</dbReference>
<keyword evidence="5" id="KW-0418">Kinase</keyword>
<dbReference type="InterPro" id="IPR011009">
    <property type="entry name" value="Kinase-like_dom_sf"/>
</dbReference>
<name>A0A2S4KPN3_9HYPO</name>
<proteinExistence type="inferred from homology"/>
<dbReference type="GO" id="GO:0005524">
    <property type="term" value="F:ATP binding"/>
    <property type="evidence" value="ECO:0007669"/>
    <property type="project" value="InterPro"/>
</dbReference>
<dbReference type="PROSITE" id="PS00108">
    <property type="entry name" value="PROTEIN_KINASE_ST"/>
    <property type="match status" value="1"/>
</dbReference>
<dbReference type="OrthoDB" id="74764at2759"/>
<dbReference type="SUPFAM" id="SSF49879">
    <property type="entry name" value="SMAD/FHA domain"/>
    <property type="match status" value="1"/>
</dbReference>
<keyword evidence="6" id="KW-1185">Reference proteome</keyword>
<evidence type="ECO:0000313" key="6">
    <source>
        <dbReference type="Proteomes" id="UP000237481"/>
    </source>
</evidence>
<dbReference type="SUPFAM" id="SSF56112">
    <property type="entry name" value="Protein kinase-like (PK-like)"/>
    <property type="match status" value="1"/>
</dbReference>
<dbReference type="GO" id="GO:0004672">
    <property type="term" value="F:protein kinase activity"/>
    <property type="evidence" value="ECO:0007669"/>
    <property type="project" value="InterPro"/>
</dbReference>
<keyword evidence="5" id="KW-0808">Transferase</keyword>
<feature type="domain" description="FHA" evidence="3">
    <location>
        <begin position="101"/>
        <end position="142"/>
    </location>
</feature>
<gene>
    <name evidence="5" type="ORF">TPAR_07632</name>
</gene>
<dbReference type="SMART" id="SM00240">
    <property type="entry name" value="FHA"/>
    <property type="match status" value="1"/>
</dbReference>
<organism evidence="5 6">
    <name type="scientific">Tolypocladium paradoxum</name>
    <dbReference type="NCBI Taxonomy" id="94208"/>
    <lineage>
        <taxon>Eukaryota</taxon>
        <taxon>Fungi</taxon>
        <taxon>Dikarya</taxon>
        <taxon>Ascomycota</taxon>
        <taxon>Pezizomycotina</taxon>
        <taxon>Sordariomycetes</taxon>
        <taxon>Hypocreomycetidae</taxon>
        <taxon>Hypocreales</taxon>
        <taxon>Ophiocordycipitaceae</taxon>
        <taxon>Tolypocladium</taxon>
    </lineage>
</organism>
<dbReference type="SMART" id="SM00220">
    <property type="entry name" value="S_TKc"/>
    <property type="match status" value="1"/>
</dbReference>
<dbReference type="Pfam" id="PF00069">
    <property type="entry name" value="Pkinase"/>
    <property type="match status" value="1"/>
</dbReference>
<reference evidence="5 6" key="1">
    <citation type="submission" date="2018-01" db="EMBL/GenBank/DDBJ databases">
        <title>Harnessing the power of phylogenomics to disentangle the directionality and signatures of interkingdom host jumping in the parasitic fungal genus Tolypocladium.</title>
        <authorList>
            <person name="Quandt C.A."/>
            <person name="Patterson W."/>
            <person name="Spatafora J.W."/>
        </authorList>
    </citation>
    <scope>NUCLEOTIDE SEQUENCE [LARGE SCALE GENOMIC DNA]</scope>
    <source>
        <strain evidence="5 6">NRBC 100945</strain>
    </source>
</reference>
<evidence type="ECO:0000259" key="4">
    <source>
        <dbReference type="PROSITE" id="PS50011"/>
    </source>
</evidence>
<sequence length="677" mass="76121">ATLFSPSFVCSYWAGFNSAKEPPHASWFSHPITLCFRSLSLTRKATTRSTAARLAMASPLVPEQPDSDASGSVGTPDRCLLLSDSRLMEDEFQELIPIHDPDNLVSRTHCEVYVVVYDETNKHVYVRDRNSSNGTFVNNTRIGAESEVSSGYLLEHGDVIEIRPHWTLTLWDGDSPAPHAMTETQVAECKFFEDKYLITQRCLGQGSDGIVCLATEVSTKKQLVCKLVNLKAIRSRNGPEELRRKLQEADVLRQLQHPNILPYVDAMISPYSLYTFTELATGGDLWSFIHRHGPTEPIGEFDTRVIVRQVVRALQYIHSKGVIHRDLKPENILLAYSPKTNSHRVMLSDFGAYAVPRRSRMVTQAGTPNYQAPEIRSKTRPQTAAVDMWSLGIVTLTLLTRHMDVGLEALDRVEQHVLDIFLEVSVFEEGTQFSSDSEQFVWRCLQVLPSDRLSAIEAQCHDWLCTPENHLERFQELDRRTMGDWKAQTQLSPMPYELPDVRAQHLSMSEMQQQQLRLSDRFNPAEEQSQTPDETSQYFHGFVKPANNTASDEVADRAGSTSDTGPEFGSRANSWVTETSPIVQYLLPPGKYPDDQSPQAANAAAQPVAKRLRRSKVRIQDAALLPWTGLGKNLSLGSKSTNYQREQVLEELKRANAKFLPDIPTHPAFSKLSAELG</sequence>
<evidence type="ECO:0000259" key="3">
    <source>
        <dbReference type="PROSITE" id="PS50006"/>
    </source>
</evidence>
<dbReference type="InterPro" id="IPR000253">
    <property type="entry name" value="FHA_dom"/>
</dbReference>
<dbReference type="Proteomes" id="UP000237481">
    <property type="component" value="Unassembled WGS sequence"/>
</dbReference>
<evidence type="ECO:0000256" key="2">
    <source>
        <dbReference type="SAM" id="MobiDB-lite"/>
    </source>
</evidence>